<dbReference type="PIRSF" id="PIRSF000390">
    <property type="entry name" value="PLP_StrS"/>
    <property type="match status" value="1"/>
</dbReference>
<dbReference type="SUPFAM" id="SSF53383">
    <property type="entry name" value="PLP-dependent transferases"/>
    <property type="match status" value="1"/>
</dbReference>
<dbReference type="FunFam" id="3.40.640.10:FF:000089">
    <property type="entry name" value="Aminotransferase, DegT/DnrJ/EryC1/StrS family"/>
    <property type="match status" value="1"/>
</dbReference>
<dbReference type="Gene3D" id="3.90.1150.10">
    <property type="entry name" value="Aspartate Aminotransferase, domain 1"/>
    <property type="match status" value="1"/>
</dbReference>
<dbReference type="GO" id="GO:0008483">
    <property type="term" value="F:transaminase activity"/>
    <property type="evidence" value="ECO:0007669"/>
    <property type="project" value="UniProtKB-KW"/>
</dbReference>
<evidence type="ECO:0000313" key="7">
    <source>
        <dbReference type="EMBL" id="QDU95719.1"/>
    </source>
</evidence>
<dbReference type="EMBL" id="CP036433">
    <property type="protein sequence ID" value="QDU95719.1"/>
    <property type="molecule type" value="Genomic_DNA"/>
</dbReference>
<reference evidence="7 8" key="1">
    <citation type="submission" date="2019-02" db="EMBL/GenBank/DDBJ databases">
        <title>Deep-cultivation of Planctomycetes and their phenomic and genomic characterization uncovers novel biology.</title>
        <authorList>
            <person name="Wiegand S."/>
            <person name="Jogler M."/>
            <person name="Boedeker C."/>
            <person name="Pinto D."/>
            <person name="Vollmers J."/>
            <person name="Rivas-Marin E."/>
            <person name="Kohn T."/>
            <person name="Peeters S.H."/>
            <person name="Heuer A."/>
            <person name="Rast P."/>
            <person name="Oberbeckmann S."/>
            <person name="Bunk B."/>
            <person name="Jeske O."/>
            <person name="Meyerdierks A."/>
            <person name="Storesund J.E."/>
            <person name="Kallscheuer N."/>
            <person name="Luecker S."/>
            <person name="Lage O.M."/>
            <person name="Pohl T."/>
            <person name="Merkel B.J."/>
            <person name="Hornburger P."/>
            <person name="Mueller R.-W."/>
            <person name="Bruemmer F."/>
            <person name="Labrenz M."/>
            <person name="Spormann A.M."/>
            <person name="Op den Camp H."/>
            <person name="Overmann J."/>
            <person name="Amann R."/>
            <person name="Jetten M.S.M."/>
            <person name="Mascher T."/>
            <person name="Medema M.H."/>
            <person name="Devos D.P."/>
            <person name="Kaster A.-K."/>
            <person name="Ovreas L."/>
            <person name="Rohde M."/>
            <person name="Galperin M.Y."/>
            <person name="Jogler C."/>
        </authorList>
    </citation>
    <scope>NUCLEOTIDE SEQUENCE [LARGE SCALE GENOMIC DNA]</scope>
    <source>
        <strain evidence="7 8">Pla85_3_4</strain>
    </source>
</reference>
<evidence type="ECO:0000256" key="5">
    <source>
        <dbReference type="RuleBase" id="RU004508"/>
    </source>
</evidence>
<feature type="active site" description="Proton acceptor" evidence="3">
    <location>
        <position position="211"/>
    </location>
</feature>
<dbReference type="Gene3D" id="3.40.640.10">
    <property type="entry name" value="Type I PLP-dependent aspartate aminotransferase-like (Major domain)"/>
    <property type="match status" value="1"/>
</dbReference>
<dbReference type="PANTHER" id="PTHR30244">
    <property type="entry name" value="TRANSAMINASE"/>
    <property type="match status" value="1"/>
</dbReference>
<name>A0A518DV59_9BACT</name>
<evidence type="ECO:0000313" key="8">
    <source>
        <dbReference type="Proteomes" id="UP000317648"/>
    </source>
</evidence>
<evidence type="ECO:0000256" key="6">
    <source>
        <dbReference type="SAM" id="MobiDB-lite"/>
    </source>
</evidence>
<dbReference type="Pfam" id="PF01041">
    <property type="entry name" value="DegT_DnrJ_EryC1"/>
    <property type="match status" value="1"/>
</dbReference>
<dbReference type="InterPro" id="IPR015424">
    <property type="entry name" value="PyrdxlP-dep_Trfase"/>
</dbReference>
<dbReference type="EC" id="2.6.1.98" evidence="7"/>
<evidence type="ECO:0000256" key="3">
    <source>
        <dbReference type="PIRSR" id="PIRSR000390-1"/>
    </source>
</evidence>
<gene>
    <name evidence="7" type="ORF">Pla8534_35360</name>
</gene>
<evidence type="ECO:0000256" key="2">
    <source>
        <dbReference type="ARBA" id="ARBA00037999"/>
    </source>
</evidence>
<dbReference type="PANTHER" id="PTHR30244:SF36">
    <property type="entry name" value="3-OXO-GLUCOSE-6-PHOSPHATE:GLUTAMATE AMINOTRANSFERASE"/>
    <property type="match status" value="1"/>
</dbReference>
<dbReference type="InterPro" id="IPR015421">
    <property type="entry name" value="PyrdxlP-dep_Trfase_major"/>
</dbReference>
<protein>
    <submittedName>
        <fullName evidence="7">Aminotransferase</fullName>
        <ecNumber evidence="7">2.6.1.98</ecNumber>
    </submittedName>
</protein>
<evidence type="ECO:0000256" key="4">
    <source>
        <dbReference type="PIRSR" id="PIRSR000390-2"/>
    </source>
</evidence>
<feature type="region of interest" description="Disordered" evidence="6">
    <location>
        <begin position="1"/>
        <end position="29"/>
    </location>
</feature>
<keyword evidence="1 4" id="KW-0663">Pyridoxal phosphate</keyword>
<dbReference type="GO" id="GO:0030170">
    <property type="term" value="F:pyridoxal phosphate binding"/>
    <property type="evidence" value="ECO:0007669"/>
    <property type="project" value="UniProtKB-ARBA"/>
</dbReference>
<feature type="modified residue" description="N6-(pyridoxal phosphate)lysine" evidence="4">
    <location>
        <position position="211"/>
    </location>
</feature>
<dbReference type="CDD" id="cd00616">
    <property type="entry name" value="AHBA_syn"/>
    <property type="match status" value="1"/>
</dbReference>
<proteinExistence type="inferred from homology"/>
<dbReference type="GO" id="GO:0000271">
    <property type="term" value="P:polysaccharide biosynthetic process"/>
    <property type="evidence" value="ECO:0007669"/>
    <property type="project" value="TreeGrafter"/>
</dbReference>
<evidence type="ECO:0000256" key="1">
    <source>
        <dbReference type="ARBA" id="ARBA00022898"/>
    </source>
</evidence>
<keyword evidence="8" id="KW-1185">Reference proteome</keyword>
<dbReference type="KEGG" id="lcre:Pla8534_35360"/>
<accession>A0A518DV59</accession>
<keyword evidence="7" id="KW-0808">Transferase</keyword>
<dbReference type="Proteomes" id="UP000317648">
    <property type="component" value="Chromosome"/>
</dbReference>
<dbReference type="InterPro" id="IPR000653">
    <property type="entry name" value="DegT/StrS_aminotransferase"/>
</dbReference>
<sequence length="404" mass="43694">MRPQASLSMEAPANVADPHAASESNRPVPLLDVQRGNRPLLDEIQQAISQVCDSGRFLHGPEVTQLEQSVAEYTGAAHAIGCASGSDALLLALMARGIGRGDEVICPSFTFFATASAVWRLGAKPVFVDIDPVTFNIDASQVEAALTPSTRAIIPVHLFGQCADMEAILALAGTHGLFVLEDAAQAIGAGYGAAKAGAIGDVGAFSFYPTKNLGGFGDGGMVTTNDDRMAQVLRIMAAHGMQPRYFHPVVGINSRLDSIQAAVLNVKFARLNGWTTDRRTNAGRYDELLADAKLDQNLVLPQTARGCWHVWNQYTIRVPEGRRDALRRHLADAQIGSEVYYPQPLHQQDCFRHLGYREGDLPETERAAAEVLSLPIFPELTIEEQQTVVKRIATFYAGKQYAAA</sequence>
<dbReference type="InterPro" id="IPR015422">
    <property type="entry name" value="PyrdxlP-dep_Trfase_small"/>
</dbReference>
<keyword evidence="7" id="KW-0032">Aminotransferase</keyword>
<organism evidence="7 8">
    <name type="scientific">Lignipirellula cremea</name>
    <dbReference type="NCBI Taxonomy" id="2528010"/>
    <lineage>
        <taxon>Bacteria</taxon>
        <taxon>Pseudomonadati</taxon>
        <taxon>Planctomycetota</taxon>
        <taxon>Planctomycetia</taxon>
        <taxon>Pirellulales</taxon>
        <taxon>Pirellulaceae</taxon>
        <taxon>Lignipirellula</taxon>
    </lineage>
</organism>
<comment type="similarity">
    <text evidence="2 5">Belongs to the DegT/DnrJ/EryC1 family.</text>
</comment>
<dbReference type="AlphaFoldDB" id="A0A518DV59"/>